<feature type="transmembrane region" description="Helical" evidence="4">
    <location>
        <begin position="98"/>
        <end position="120"/>
    </location>
</feature>
<evidence type="ECO:0000259" key="5">
    <source>
        <dbReference type="PROSITE" id="PS50850"/>
    </source>
</evidence>
<proteinExistence type="predicted"/>
<dbReference type="PANTHER" id="PTHR23534">
    <property type="entry name" value="MFS PERMEASE"/>
    <property type="match status" value="1"/>
</dbReference>
<keyword evidence="3 4" id="KW-0472">Membrane</keyword>
<evidence type="ECO:0000256" key="2">
    <source>
        <dbReference type="ARBA" id="ARBA00022989"/>
    </source>
</evidence>
<dbReference type="RefSeq" id="WP_184861635.1">
    <property type="nucleotide sequence ID" value="NZ_JACHLK010000010.1"/>
</dbReference>
<feature type="transmembrane region" description="Helical" evidence="4">
    <location>
        <begin position="210"/>
        <end position="228"/>
    </location>
</feature>
<dbReference type="Pfam" id="PF07690">
    <property type="entry name" value="MFS_1"/>
    <property type="match status" value="1"/>
</dbReference>
<reference evidence="6 7" key="1">
    <citation type="submission" date="2020-08" db="EMBL/GenBank/DDBJ databases">
        <title>Functional genomics of gut bacteria from endangered species of beetles.</title>
        <authorList>
            <person name="Carlos-Shanley C."/>
        </authorList>
    </citation>
    <scope>NUCLEOTIDE SEQUENCE [LARGE SCALE GENOMIC DNA]</scope>
    <source>
        <strain evidence="6 7">S00198</strain>
    </source>
</reference>
<feature type="transmembrane region" description="Helical" evidence="4">
    <location>
        <begin position="240"/>
        <end position="262"/>
    </location>
</feature>
<feature type="transmembrane region" description="Helical" evidence="4">
    <location>
        <begin position="74"/>
        <end position="92"/>
    </location>
</feature>
<evidence type="ECO:0000256" key="3">
    <source>
        <dbReference type="ARBA" id="ARBA00023136"/>
    </source>
</evidence>
<feature type="transmembrane region" description="Helical" evidence="4">
    <location>
        <begin position="274"/>
        <end position="294"/>
    </location>
</feature>
<dbReference type="GO" id="GO:0022857">
    <property type="term" value="F:transmembrane transporter activity"/>
    <property type="evidence" value="ECO:0007669"/>
    <property type="project" value="InterPro"/>
</dbReference>
<dbReference type="AlphaFoldDB" id="A0A7X0PHG6"/>
<keyword evidence="1 4" id="KW-0812">Transmembrane</keyword>
<organism evidence="6 7">
    <name type="scientific">Acidovorax soli</name>
    <dbReference type="NCBI Taxonomy" id="592050"/>
    <lineage>
        <taxon>Bacteria</taxon>
        <taxon>Pseudomonadati</taxon>
        <taxon>Pseudomonadota</taxon>
        <taxon>Betaproteobacteria</taxon>
        <taxon>Burkholderiales</taxon>
        <taxon>Comamonadaceae</taxon>
        <taxon>Acidovorax</taxon>
    </lineage>
</organism>
<evidence type="ECO:0000256" key="1">
    <source>
        <dbReference type="ARBA" id="ARBA00022692"/>
    </source>
</evidence>
<keyword evidence="7" id="KW-1185">Reference proteome</keyword>
<dbReference type="EMBL" id="JACHLK010000010">
    <property type="protein sequence ID" value="MBB6562030.1"/>
    <property type="molecule type" value="Genomic_DNA"/>
</dbReference>
<dbReference type="Proteomes" id="UP000575083">
    <property type="component" value="Unassembled WGS sequence"/>
</dbReference>
<dbReference type="PANTHER" id="PTHR23534:SF1">
    <property type="entry name" value="MAJOR FACILITATOR SUPERFAMILY PROTEIN"/>
    <property type="match status" value="1"/>
</dbReference>
<dbReference type="InterPro" id="IPR020846">
    <property type="entry name" value="MFS_dom"/>
</dbReference>
<evidence type="ECO:0000313" key="7">
    <source>
        <dbReference type="Proteomes" id="UP000575083"/>
    </source>
</evidence>
<gene>
    <name evidence="6" type="ORF">HNP48_004732</name>
</gene>
<keyword evidence="2 4" id="KW-1133">Transmembrane helix</keyword>
<dbReference type="InterPro" id="IPR036259">
    <property type="entry name" value="MFS_trans_sf"/>
</dbReference>
<name>A0A7X0PHG6_9BURK</name>
<dbReference type="InterPro" id="IPR011701">
    <property type="entry name" value="MFS"/>
</dbReference>
<dbReference type="PROSITE" id="PS50850">
    <property type="entry name" value="MFS"/>
    <property type="match status" value="1"/>
</dbReference>
<feature type="transmembrane region" description="Helical" evidence="4">
    <location>
        <begin position="132"/>
        <end position="154"/>
    </location>
</feature>
<feature type="transmembrane region" description="Helical" evidence="4">
    <location>
        <begin position="362"/>
        <end position="381"/>
    </location>
</feature>
<evidence type="ECO:0000313" key="6">
    <source>
        <dbReference type="EMBL" id="MBB6562030.1"/>
    </source>
</evidence>
<feature type="transmembrane region" description="Helical" evidence="4">
    <location>
        <begin position="160"/>
        <end position="182"/>
    </location>
</feature>
<accession>A0A7X0PHG6</accession>
<protein>
    <submittedName>
        <fullName evidence="6">Putative MFS family arabinose efflux permease</fullName>
    </submittedName>
</protein>
<dbReference type="Gene3D" id="1.20.1250.20">
    <property type="entry name" value="MFS general substrate transporter like domains"/>
    <property type="match status" value="1"/>
</dbReference>
<dbReference type="SUPFAM" id="SSF103473">
    <property type="entry name" value="MFS general substrate transporter"/>
    <property type="match status" value="1"/>
</dbReference>
<feature type="transmembrane region" description="Helical" evidence="4">
    <location>
        <begin position="12"/>
        <end position="34"/>
    </location>
</feature>
<evidence type="ECO:0000256" key="4">
    <source>
        <dbReference type="SAM" id="Phobius"/>
    </source>
</evidence>
<sequence>MLLVRNASVRLLFAGQALYWGCSIIGITLTSIVGARLAPWPALATLPLALLVLGNLLSVQPLSLFMQRQGRRAGLQAGALFGVAGGLVSMLGVQWGSFAVFCLGTLAIGAYQASSGYYTYAALEAVDPAQKGRAAACVVAGGLCAAVFAPPLALWSRNLLATPLAGAYLAIAALAALGWVVMARLREGVAPKPAAGGIAAMRALLARPGLRAAVVMAAIGHGLMILVMNATPLAMEVCGFSAASAAYVIQWHVIGMFFPALFSGTLVDRFGSRPVAAVGAACLAASAVVALSGISFTEFLASSLLLGTGWNLMVIAGTTLLAESHAPEERGQAQALMQLANGSVAAAMSFASGALLTGVGWTAINAVALPLLAIAAGLLFVRGRATAAA</sequence>
<feature type="domain" description="Major facilitator superfamily (MFS) profile" evidence="5">
    <location>
        <begin position="208"/>
        <end position="389"/>
    </location>
</feature>
<feature type="transmembrane region" description="Helical" evidence="4">
    <location>
        <begin position="40"/>
        <end position="62"/>
    </location>
</feature>
<comment type="caution">
    <text evidence="6">The sequence shown here is derived from an EMBL/GenBank/DDBJ whole genome shotgun (WGS) entry which is preliminary data.</text>
</comment>